<sequence length="158" mass="16984">MLSMASDRVNGEKDSNISTDQLCSVGSSSLENHTEGDDVQVNCFTEDLSDVTFHFQIIRLKKQIYAWIGCNSVKLGHLFAAAPTRHSGSVSATSLLGGGKDNTGSSIARRLVLRTGLNIILACNIPKDSPMLEATAERKLVEKLRSLGYVSPKSDGSN</sequence>
<dbReference type="PANTHER" id="PTHR33559">
    <property type="entry name" value="PROTEASOME ASSEMBLY CHAPERONE 4"/>
    <property type="match status" value="1"/>
</dbReference>
<dbReference type="InterPro" id="IPR032157">
    <property type="entry name" value="PAC4"/>
</dbReference>
<gene>
    <name evidence="1" type="ORF">QJS10_CPA02g00988</name>
</gene>
<organism evidence="1 2">
    <name type="scientific">Acorus calamus</name>
    <name type="common">Sweet flag</name>
    <dbReference type="NCBI Taxonomy" id="4465"/>
    <lineage>
        <taxon>Eukaryota</taxon>
        <taxon>Viridiplantae</taxon>
        <taxon>Streptophyta</taxon>
        <taxon>Embryophyta</taxon>
        <taxon>Tracheophyta</taxon>
        <taxon>Spermatophyta</taxon>
        <taxon>Magnoliopsida</taxon>
        <taxon>Liliopsida</taxon>
        <taxon>Acoraceae</taxon>
        <taxon>Acorus</taxon>
    </lineage>
</organism>
<reference evidence="1" key="2">
    <citation type="submission" date="2023-06" db="EMBL/GenBank/DDBJ databases">
        <authorList>
            <person name="Ma L."/>
            <person name="Liu K.-W."/>
            <person name="Li Z."/>
            <person name="Hsiao Y.-Y."/>
            <person name="Qi Y."/>
            <person name="Fu T."/>
            <person name="Tang G."/>
            <person name="Zhang D."/>
            <person name="Sun W.-H."/>
            <person name="Liu D.-K."/>
            <person name="Li Y."/>
            <person name="Chen G.-Z."/>
            <person name="Liu X.-D."/>
            <person name="Liao X.-Y."/>
            <person name="Jiang Y.-T."/>
            <person name="Yu X."/>
            <person name="Hao Y."/>
            <person name="Huang J."/>
            <person name="Zhao X.-W."/>
            <person name="Ke S."/>
            <person name="Chen Y.-Y."/>
            <person name="Wu W.-L."/>
            <person name="Hsu J.-L."/>
            <person name="Lin Y.-F."/>
            <person name="Huang M.-D."/>
            <person name="Li C.-Y."/>
            <person name="Huang L."/>
            <person name="Wang Z.-W."/>
            <person name="Zhao X."/>
            <person name="Zhong W.-Y."/>
            <person name="Peng D.-H."/>
            <person name="Ahmad S."/>
            <person name="Lan S."/>
            <person name="Zhang J.-S."/>
            <person name="Tsai W.-C."/>
            <person name="Van De Peer Y."/>
            <person name="Liu Z.-J."/>
        </authorList>
    </citation>
    <scope>NUCLEOTIDE SEQUENCE</scope>
    <source>
        <strain evidence="1">CP</strain>
        <tissue evidence="1">Leaves</tissue>
    </source>
</reference>
<dbReference type="Proteomes" id="UP001180020">
    <property type="component" value="Unassembled WGS sequence"/>
</dbReference>
<evidence type="ECO:0000313" key="1">
    <source>
        <dbReference type="EMBL" id="KAK1323437.1"/>
    </source>
</evidence>
<evidence type="ECO:0008006" key="3">
    <source>
        <dbReference type="Google" id="ProtNLM"/>
    </source>
</evidence>
<proteinExistence type="predicted"/>
<keyword evidence="2" id="KW-1185">Reference proteome</keyword>
<dbReference type="Pfam" id="PF16093">
    <property type="entry name" value="PAC4"/>
    <property type="match status" value="1"/>
</dbReference>
<comment type="caution">
    <text evidence="1">The sequence shown here is derived from an EMBL/GenBank/DDBJ whole genome shotgun (WGS) entry which is preliminary data.</text>
</comment>
<dbReference type="EMBL" id="JAUJYO010000002">
    <property type="protein sequence ID" value="KAK1323437.1"/>
    <property type="molecule type" value="Genomic_DNA"/>
</dbReference>
<name>A0AAV9FFL7_ACOCL</name>
<evidence type="ECO:0000313" key="2">
    <source>
        <dbReference type="Proteomes" id="UP001180020"/>
    </source>
</evidence>
<accession>A0AAV9FFL7</accession>
<dbReference type="AlphaFoldDB" id="A0AAV9FFL7"/>
<reference evidence="1" key="1">
    <citation type="journal article" date="2023" name="Nat. Commun.">
        <title>Diploid and tetraploid genomes of Acorus and the evolution of monocots.</title>
        <authorList>
            <person name="Ma L."/>
            <person name="Liu K.W."/>
            <person name="Li Z."/>
            <person name="Hsiao Y.Y."/>
            <person name="Qi Y."/>
            <person name="Fu T."/>
            <person name="Tang G.D."/>
            <person name="Zhang D."/>
            <person name="Sun W.H."/>
            <person name="Liu D.K."/>
            <person name="Li Y."/>
            <person name="Chen G.Z."/>
            <person name="Liu X.D."/>
            <person name="Liao X.Y."/>
            <person name="Jiang Y.T."/>
            <person name="Yu X."/>
            <person name="Hao Y."/>
            <person name="Huang J."/>
            <person name="Zhao X.W."/>
            <person name="Ke S."/>
            <person name="Chen Y.Y."/>
            <person name="Wu W.L."/>
            <person name="Hsu J.L."/>
            <person name="Lin Y.F."/>
            <person name="Huang M.D."/>
            <person name="Li C.Y."/>
            <person name="Huang L."/>
            <person name="Wang Z.W."/>
            <person name="Zhao X."/>
            <person name="Zhong W.Y."/>
            <person name="Peng D.H."/>
            <person name="Ahmad S."/>
            <person name="Lan S."/>
            <person name="Zhang J.S."/>
            <person name="Tsai W.C."/>
            <person name="Van de Peer Y."/>
            <person name="Liu Z.J."/>
        </authorList>
    </citation>
    <scope>NUCLEOTIDE SEQUENCE</scope>
    <source>
        <strain evidence="1">CP</strain>
    </source>
</reference>
<dbReference type="GO" id="GO:0043248">
    <property type="term" value="P:proteasome assembly"/>
    <property type="evidence" value="ECO:0007669"/>
    <property type="project" value="InterPro"/>
</dbReference>
<protein>
    <recommendedName>
        <fullName evidence="3">Proteasome assembly chaperone 4</fullName>
    </recommendedName>
</protein>
<dbReference type="PANTHER" id="PTHR33559:SF1">
    <property type="entry name" value="PROTEASOME ASSEMBLY CHAPERONE 4"/>
    <property type="match status" value="1"/>
</dbReference>